<dbReference type="GO" id="GO:0072344">
    <property type="term" value="P:rescue of stalled ribosome"/>
    <property type="evidence" value="ECO:0007669"/>
    <property type="project" value="TreeGrafter"/>
</dbReference>
<dbReference type="GO" id="GO:1990112">
    <property type="term" value="C:RQC complex"/>
    <property type="evidence" value="ECO:0007669"/>
    <property type="project" value="TreeGrafter"/>
</dbReference>
<dbReference type="EMBL" id="KV784353">
    <property type="protein sequence ID" value="OEU22748.1"/>
    <property type="molecule type" value="Genomic_DNA"/>
</dbReference>
<dbReference type="InParanoid" id="A0A1E7FX66"/>
<keyword evidence="4" id="KW-1185">Reference proteome</keyword>
<dbReference type="PANTHER" id="PTHR15239:SF6">
    <property type="entry name" value="RIBOSOME QUALITY CONTROL COMPLEX SUBUNIT NEMF"/>
    <property type="match status" value="1"/>
</dbReference>
<dbReference type="Pfam" id="PF05670">
    <property type="entry name" value="NFACT-R_1"/>
    <property type="match status" value="1"/>
</dbReference>
<sequence>MDDDEEEKDEETVVIDVGRTWNVGGLRKEVSRLTVRCHKKVGKASQRLQKAQEEVDRLTGSEGVTMEELEKCPNVDEFETQLEELRSRLTQLNQLEVLLQDIKGKKTVLPDHIATLAIKLEVQDETPTKPERGPKKEKGPTTMAAFRLPYRRFYTSDKTEIRVGKQAEDNDELSTSPKHRDGSDWWMHASGCPGSHVVIRCHDHNLDDAVVMDAAALAARQSKCNGNVIKVSMTRARDVKKPSGAKAGLVQLTGQVRTVVVNMKEAQALLDRLDETVLIN</sequence>
<dbReference type="PANTHER" id="PTHR15239">
    <property type="entry name" value="NUCLEAR EXPORT MEDIATOR FACTOR NEMF"/>
    <property type="match status" value="1"/>
</dbReference>
<feature type="domain" description="NFACT RNA-binding" evidence="2">
    <location>
        <begin position="151"/>
        <end position="244"/>
    </location>
</feature>
<dbReference type="OrthoDB" id="497185at2759"/>
<evidence type="ECO:0000313" key="3">
    <source>
        <dbReference type="EMBL" id="OEU22748.1"/>
    </source>
</evidence>
<proteinExistence type="predicted"/>
<organism evidence="3 4">
    <name type="scientific">Fragilariopsis cylindrus CCMP1102</name>
    <dbReference type="NCBI Taxonomy" id="635003"/>
    <lineage>
        <taxon>Eukaryota</taxon>
        <taxon>Sar</taxon>
        <taxon>Stramenopiles</taxon>
        <taxon>Ochrophyta</taxon>
        <taxon>Bacillariophyta</taxon>
        <taxon>Bacillariophyceae</taxon>
        <taxon>Bacillariophycidae</taxon>
        <taxon>Bacillariales</taxon>
        <taxon>Bacillariaceae</taxon>
        <taxon>Fragilariopsis</taxon>
    </lineage>
</organism>
<dbReference type="KEGG" id="fcy:FRACYDRAFT_178620"/>
<dbReference type="Proteomes" id="UP000095751">
    <property type="component" value="Unassembled WGS sequence"/>
</dbReference>
<dbReference type="AlphaFoldDB" id="A0A1E7FX66"/>
<accession>A0A1E7FX66</accession>
<dbReference type="InterPro" id="IPR051608">
    <property type="entry name" value="RQC_Subunit_NEMF"/>
</dbReference>
<reference evidence="3 4" key="1">
    <citation type="submission" date="2016-09" db="EMBL/GenBank/DDBJ databases">
        <title>Extensive genetic diversity and differential bi-allelic expression allows diatom success in the polar Southern Ocean.</title>
        <authorList>
            <consortium name="DOE Joint Genome Institute"/>
            <person name="Mock T."/>
            <person name="Otillar R.P."/>
            <person name="Strauss J."/>
            <person name="Dupont C."/>
            <person name="Frickenhaus S."/>
            <person name="Maumus F."/>
            <person name="Mcmullan M."/>
            <person name="Sanges R."/>
            <person name="Schmutz J."/>
            <person name="Toseland A."/>
            <person name="Valas R."/>
            <person name="Veluchamy A."/>
            <person name="Ward B.J."/>
            <person name="Allen A."/>
            <person name="Barry K."/>
            <person name="Falciatore A."/>
            <person name="Ferrante M."/>
            <person name="Fortunato A.E."/>
            <person name="Gloeckner G."/>
            <person name="Gruber A."/>
            <person name="Hipkin R."/>
            <person name="Janech M."/>
            <person name="Kroth P."/>
            <person name="Leese F."/>
            <person name="Lindquist E."/>
            <person name="Lyon B.R."/>
            <person name="Martin J."/>
            <person name="Mayer C."/>
            <person name="Parker M."/>
            <person name="Quesneville H."/>
            <person name="Raymond J."/>
            <person name="Uhlig C."/>
            <person name="Valentin K.U."/>
            <person name="Worden A.Z."/>
            <person name="Armbrust E.V."/>
            <person name="Bowler C."/>
            <person name="Green B."/>
            <person name="Moulton V."/>
            <person name="Van Oosterhout C."/>
            <person name="Grigoriev I."/>
        </authorList>
    </citation>
    <scope>NUCLEOTIDE SEQUENCE [LARGE SCALE GENOMIC DNA]</scope>
    <source>
        <strain evidence="3 4">CCMP1102</strain>
    </source>
</reference>
<keyword evidence="1" id="KW-0175">Coiled coil</keyword>
<gene>
    <name evidence="3" type="ORF">FRACYDRAFT_178620</name>
</gene>
<dbReference type="GO" id="GO:1990116">
    <property type="term" value="P:ribosome-associated ubiquitin-dependent protein catabolic process"/>
    <property type="evidence" value="ECO:0007669"/>
    <property type="project" value="TreeGrafter"/>
</dbReference>
<evidence type="ECO:0000259" key="2">
    <source>
        <dbReference type="Pfam" id="PF05670"/>
    </source>
</evidence>
<feature type="coiled-coil region" evidence="1">
    <location>
        <begin position="41"/>
        <end position="95"/>
    </location>
</feature>
<evidence type="ECO:0000256" key="1">
    <source>
        <dbReference type="SAM" id="Coils"/>
    </source>
</evidence>
<name>A0A1E7FX66_9STRA</name>
<protein>
    <recommendedName>
        <fullName evidence="2">NFACT RNA-binding domain-containing protein</fullName>
    </recommendedName>
</protein>
<dbReference type="InterPro" id="IPR008532">
    <property type="entry name" value="NFACT_RNA-bd"/>
</dbReference>
<evidence type="ECO:0000313" key="4">
    <source>
        <dbReference type="Proteomes" id="UP000095751"/>
    </source>
</evidence>
<dbReference type="GO" id="GO:0043023">
    <property type="term" value="F:ribosomal large subunit binding"/>
    <property type="evidence" value="ECO:0007669"/>
    <property type="project" value="TreeGrafter"/>
</dbReference>
<dbReference type="GO" id="GO:0000049">
    <property type="term" value="F:tRNA binding"/>
    <property type="evidence" value="ECO:0007669"/>
    <property type="project" value="TreeGrafter"/>
</dbReference>